<protein>
    <submittedName>
        <fullName evidence="2">Uncharacterized protein</fullName>
    </submittedName>
</protein>
<evidence type="ECO:0000313" key="2">
    <source>
        <dbReference type="EMBL" id="MDR6215058.1"/>
    </source>
</evidence>
<accession>A0ABU1ICV8</accession>
<evidence type="ECO:0000256" key="1">
    <source>
        <dbReference type="SAM" id="MobiDB-lite"/>
    </source>
</evidence>
<dbReference type="EMBL" id="JAVIZX010000001">
    <property type="protein sequence ID" value="MDR6215058.1"/>
    <property type="molecule type" value="Genomic_DNA"/>
</dbReference>
<comment type="caution">
    <text evidence="2">The sequence shown here is derived from an EMBL/GenBank/DDBJ whole genome shotgun (WGS) entry which is preliminary data.</text>
</comment>
<feature type="compositionally biased region" description="Basic and acidic residues" evidence="1">
    <location>
        <begin position="1"/>
        <end position="13"/>
    </location>
</feature>
<sequence length="44" mass="4775">MAAKEQKRGNRELKKPKKKPVPAVPAPTVLARTVAAPVRTPKKS</sequence>
<feature type="region of interest" description="Disordered" evidence="1">
    <location>
        <begin position="1"/>
        <end position="44"/>
    </location>
</feature>
<gene>
    <name evidence="2" type="ORF">QE399_002747</name>
</gene>
<evidence type="ECO:0000313" key="3">
    <source>
        <dbReference type="Proteomes" id="UP001267710"/>
    </source>
</evidence>
<keyword evidence="3" id="KW-1185">Reference proteome</keyword>
<dbReference type="Proteomes" id="UP001267710">
    <property type="component" value="Unassembled WGS sequence"/>
</dbReference>
<feature type="compositionally biased region" description="Low complexity" evidence="1">
    <location>
        <begin position="26"/>
        <end position="44"/>
    </location>
</feature>
<name>A0ABU1ICV8_9BURK</name>
<organism evidence="2 3">
    <name type="scientific">Paracidovorax wautersii</name>
    <dbReference type="NCBI Taxonomy" id="1177982"/>
    <lineage>
        <taxon>Bacteria</taxon>
        <taxon>Pseudomonadati</taxon>
        <taxon>Pseudomonadota</taxon>
        <taxon>Betaproteobacteria</taxon>
        <taxon>Burkholderiales</taxon>
        <taxon>Comamonadaceae</taxon>
        <taxon>Paracidovorax</taxon>
    </lineage>
</organism>
<reference evidence="2 3" key="1">
    <citation type="submission" date="2023-08" db="EMBL/GenBank/DDBJ databases">
        <title>Functional and genomic diversity of the sorghum phyllosphere microbiome.</title>
        <authorList>
            <person name="Shade A."/>
        </authorList>
    </citation>
    <scope>NUCLEOTIDE SEQUENCE [LARGE SCALE GENOMIC DNA]</scope>
    <source>
        <strain evidence="2 3">SORGH_AS_0335</strain>
    </source>
</reference>
<proteinExistence type="predicted"/>